<feature type="compositionally biased region" description="Low complexity" evidence="1">
    <location>
        <begin position="1"/>
        <end position="18"/>
    </location>
</feature>
<gene>
    <name evidence="3" type="ORF">NOCA2790005</name>
</gene>
<dbReference type="AlphaFoldDB" id="A0A2P2CEL3"/>
<keyword evidence="2" id="KW-0812">Transmembrane</keyword>
<keyword evidence="2" id="KW-1133">Transmembrane helix</keyword>
<dbReference type="EMBL" id="CZKA01000077">
    <property type="protein sequence ID" value="CUR60444.1"/>
    <property type="molecule type" value="Genomic_DNA"/>
</dbReference>
<accession>A0A2P2CEL3</accession>
<proteinExistence type="predicted"/>
<feature type="transmembrane region" description="Helical" evidence="2">
    <location>
        <begin position="52"/>
        <end position="75"/>
    </location>
</feature>
<sequence length="133" mass="13968">MSEPPAGRVVRVPRPASRIGHNGAVSEGSGKHAGARRADPADAPPAPRNHRLLLVLALATTLCLVAWGYLVWAAIDFGRTARAGDSGAWIYLAVASLGAITCLFIGLLLVVRLLRALNPTSPHPTPGGRRAKR</sequence>
<feature type="region of interest" description="Disordered" evidence="1">
    <location>
        <begin position="1"/>
        <end position="45"/>
    </location>
</feature>
<evidence type="ECO:0000313" key="3">
    <source>
        <dbReference type="EMBL" id="CUR60444.1"/>
    </source>
</evidence>
<reference evidence="3" key="1">
    <citation type="submission" date="2015-08" db="EMBL/GenBank/DDBJ databases">
        <authorList>
            <person name="Babu N.S."/>
            <person name="Beckwith C.J."/>
            <person name="Beseler K.G."/>
            <person name="Brison A."/>
            <person name="Carone J.V."/>
            <person name="Caskin T.P."/>
            <person name="Diamond M."/>
            <person name="Durham M.E."/>
            <person name="Foxe J.M."/>
            <person name="Go M."/>
            <person name="Henderson B.A."/>
            <person name="Jones I.B."/>
            <person name="McGettigan J.A."/>
            <person name="Micheletti S.J."/>
            <person name="Nasrallah M.E."/>
            <person name="Ortiz D."/>
            <person name="Piller C.R."/>
            <person name="Privatt S.R."/>
            <person name="Schneider S.L."/>
            <person name="Sharp S."/>
            <person name="Smith T.C."/>
            <person name="Stanton J.D."/>
            <person name="Ullery H.E."/>
            <person name="Wilson R.J."/>
            <person name="Serrano M.G."/>
            <person name="Buck G."/>
            <person name="Lee V."/>
            <person name="Wang Y."/>
            <person name="Carvalho R."/>
            <person name="Voegtly L."/>
            <person name="Shi R."/>
            <person name="Duckworth R."/>
            <person name="Johnson A."/>
            <person name="Loviza R."/>
            <person name="Walstead R."/>
            <person name="Shah Z."/>
            <person name="Kiflezghi M."/>
            <person name="Wade K."/>
            <person name="Ball S.L."/>
            <person name="Bradley K.W."/>
            <person name="Asai D.J."/>
            <person name="Bowman C.A."/>
            <person name="Russell D.A."/>
            <person name="Pope W.H."/>
            <person name="Jacobs-Sera D."/>
            <person name="Hendrix R.W."/>
            <person name="Hatfull G.F."/>
        </authorList>
    </citation>
    <scope>NUCLEOTIDE SEQUENCE</scope>
</reference>
<feature type="transmembrane region" description="Helical" evidence="2">
    <location>
        <begin position="87"/>
        <end position="111"/>
    </location>
</feature>
<name>A0A2P2CEL3_9ZZZZ</name>
<keyword evidence="2" id="KW-0472">Membrane</keyword>
<organism evidence="3">
    <name type="scientific">metagenome</name>
    <dbReference type="NCBI Taxonomy" id="256318"/>
    <lineage>
        <taxon>unclassified sequences</taxon>
        <taxon>metagenomes</taxon>
    </lineage>
</organism>
<evidence type="ECO:0000256" key="2">
    <source>
        <dbReference type="SAM" id="Phobius"/>
    </source>
</evidence>
<protein>
    <submittedName>
        <fullName evidence="3">Uncharacterized protein</fullName>
    </submittedName>
</protein>
<evidence type="ECO:0000256" key="1">
    <source>
        <dbReference type="SAM" id="MobiDB-lite"/>
    </source>
</evidence>